<feature type="compositionally biased region" description="Polar residues" evidence="1">
    <location>
        <begin position="468"/>
        <end position="477"/>
    </location>
</feature>
<dbReference type="PANTHER" id="PTHR12771:SF2">
    <property type="entry name" value="ELMO DOMAIN-CONTAINING PROTEIN 3"/>
    <property type="match status" value="1"/>
</dbReference>
<dbReference type="PROSITE" id="PS51335">
    <property type="entry name" value="ELMO"/>
    <property type="match status" value="1"/>
</dbReference>
<evidence type="ECO:0000313" key="5">
    <source>
        <dbReference type="Proteomes" id="UP001178507"/>
    </source>
</evidence>
<dbReference type="AlphaFoldDB" id="A0AA36HSC8"/>
<proteinExistence type="predicted"/>
<name>A0AA36HSC8_9DINO</name>
<feature type="compositionally biased region" description="Polar residues" evidence="1">
    <location>
        <begin position="71"/>
        <end position="80"/>
    </location>
</feature>
<feature type="compositionally biased region" description="Basic and acidic residues" evidence="1">
    <location>
        <begin position="52"/>
        <end position="61"/>
    </location>
</feature>
<keyword evidence="5" id="KW-1185">Reference proteome</keyword>
<feature type="compositionally biased region" description="Low complexity" evidence="1">
    <location>
        <begin position="533"/>
        <end position="546"/>
    </location>
</feature>
<evidence type="ECO:0000259" key="3">
    <source>
        <dbReference type="PROSITE" id="PS51335"/>
    </source>
</evidence>
<feature type="chain" id="PRO_5041337186" description="ELMO domain-containing protein" evidence="2">
    <location>
        <begin position="23"/>
        <end position="814"/>
    </location>
</feature>
<comment type="caution">
    <text evidence="4">The sequence shown here is derived from an EMBL/GenBank/DDBJ whole genome shotgun (WGS) entry which is preliminary data.</text>
</comment>
<feature type="compositionally biased region" description="Low complexity" evidence="1">
    <location>
        <begin position="411"/>
        <end position="420"/>
    </location>
</feature>
<dbReference type="PANTHER" id="PTHR12771">
    <property type="entry name" value="ENGULFMENT AND CELL MOTILITY"/>
    <property type="match status" value="1"/>
</dbReference>
<keyword evidence="2" id="KW-0732">Signal</keyword>
<feature type="region of interest" description="Disordered" evidence="1">
    <location>
        <begin position="20"/>
        <end position="85"/>
    </location>
</feature>
<feature type="region of interest" description="Disordered" evidence="1">
    <location>
        <begin position="403"/>
        <end position="548"/>
    </location>
</feature>
<feature type="signal peptide" evidence="2">
    <location>
        <begin position="1"/>
        <end position="22"/>
    </location>
</feature>
<dbReference type="EMBL" id="CAUJNA010000217">
    <property type="protein sequence ID" value="CAJ1373792.1"/>
    <property type="molecule type" value="Genomic_DNA"/>
</dbReference>
<accession>A0AA36HSC8</accession>
<feature type="region of interest" description="Disordered" evidence="1">
    <location>
        <begin position="101"/>
        <end position="120"/>
    </location>
</feature>
<dbReference type="Pfam" id="PF04727">
    <property type="entry name" value="ELMO_CED12"/>
    <property type="match status" value="1"/>
</dbReference>
<feature type="domain" description="ELMO" evidence="3">
    <location>
        <begin position="637"/>
        <end position="787"/>
    </location>
</feature>
<organism evidence="4 5">
    <name type="scientific">Effrenium voratum</name>
    <dbReference type="NCBI Taxonomy" id="2562239"/>
    <lineage>
        <taxon>Eukaryota</taxon>
        <taxon>Sar</taxon>
        <taxon>Alveolata</taxon>
        <taxon>Dinophyceae</taxon>
        <taxon>Suessiales</taxon>
        <taxon>Symbiodiniaceae</taxon>
        <taxon>Effrenium</taxon>
    </lineage>
</organism>
<evidence type="ECO:0000313" key="4">
    <source>
        <dbReference type="EMBL" id="CAJ1373792.1"/>
    </source>
</evidence>
<feature type="compositionally biased region" description="Basic and acidic residues" evidence="1">
    <location>
        <begin position="492"/>
        <end position="511"/>
    </location>
</feature>
<dbReference type="InterPro" id="IPR050868">
    <property type="entry name" value="ELMO_domain-containing"/>
</dbReference>
<feature type="region of interest" description="Disordered" evidence="1">
    <location>
        <begin position="247"/>
        <end position="266"/>
    </location>
</feature>
<feature type="compositionally biased region" description="Acidic residues" evidence="1">
    <location>
        <begin position="421"/>
        <end position="433"/>
    </location>
</feature>
<reference evidence="4" key="1">
    <citation type="submission" date="2023-08" db="EMBL/GenBank/DDBJ databases">
        <authorList>
            <person name="Chen Y."/>
            <person name="Shah S."/>
            <person name="Dougan E. K."/>
            <person name="Thang M."/>
            <person name="Chan C."/>
        </authorList>
    </citation>
    <scope>NUCLEOTIDE SEQUENCE</scope>
</reference>
<protein>
    <recommendedName>
        <fullName evidence="3">ELMO domain-containing protein</fullName>
    </recommendedName>
</protein>
<feature type="compositionally biased region" description="Acidic residues" evidence="1">
    <location>
        <begin position="451"/>
        <end position="462"/>
    </location>
</feature>
<sequence length="814" mass="88836">MRFASQVLFAIFLLSFPATNPALPPHKSTAPTRQSTAQRKCNLNPILMQGRQRSDRSDRQRPVQQPPASRQVPSEQSSEAGQAAQERVLPGGVHPAVQVSSSSGYALPAPPAPPIQQQSAPFGSDMMDVDVTVLAFAQWVMELKSRSSHSQKSLQMELNTIKNAINGNHGDLADFKRHGAAIQQHMQSEINEIRESLSSVFMEITAAVRNNAAADQDLKMKIQTLNEQAVRNETAFAQLADAADQSQSKLRAAAQEMQHSSERMREDLAGLSQQTESLQTNAAGLQGSSRTHLQGGSRTLGIESGAWFSKAACQCRGGYVRSARQCRDCILAEWAERSTLLVDENEADEELEAVWAEAGLADAPSERAGERGASSAAAAALATAQAARQGGLQPIGPMALRRGRGARDEVAAGAKAASPASDDDSETSEEEIETLVVSMPPRQEVGPADVVEIDVEGFEEASDDSKRPSTVPSTQPGNVGRDHLTRNSRILPRKDVFEEAVKSSRKEEEPAPKSANNSLSRARHLCGAATQAPSSSVVSVPSDPGSEAGMEEEWQEIGRRTEELAKQARENKGKVVTPDVLGQPVSFKEVHGWLQKEFGAGSADKGASATRCDEHGLMDKEFLLRVKGTKFDFNDSVHHRMLRTMYCKLARCRVCPRVGSHWEVLGFQGSDPLTDLNRSGGLLNVVHMFFSFSHYFDTFKGAFHLAQDDQQNFPLAAVCINITKMVVDSLLEQKRNLDDGSGVFDAACRIFSGGLNHFYWQWRSQKRTIRDTELTFNEIKTLLKSEELEKAPAQQTELLQVDFTDLGQVAAARP</sequence>
<dbReference type="Proteomes" id="UP001178507">
    <property type="component" value="Unassembled WGS sequence"/>
</dbReference>
<gene>
    <name evidence="4" type="ORF">EVOR1521_LOCUS3516</name>
</gene>
<evidence type="ECO:0000256" key="2">
    <source>
        <dbReference type="SAM" id="SignalP"/>
    </source>
</evidence>
<feature type="compositionally biased region" description="Polar residues" evidence="1">
    <location>
        <begin position="29"/>
        <end position="41"/>
    </location>
</feature>
<evidence type="ECO:0000256" key="1">
    <source>
        <dbReference type="SAM" id="MobiDB-lite"/>
    </source>
</evidence>
<dbReference type="InterPro" id="IPR006816">
    <property type="entry name" value="ELMO_dom"/>
</dbReference>